<dbReference type="AlphaFoldDB" id="A0A4R3HTK6"/>
<evidence type="ECO:0000313" key="1">
    <source>
        <dbReference type="EMBL" id="TCS34396.1"/>
    </source>
</evidence>
<gene>
    <name evidence="1" type="ORF">BCF53_1445</name>
</gene>
<accession>A0A4R3HTK6</accession>
<protein>
    <submittedName>
        <fullName evidence="1">Uncharacterized protein</fullName>
    </submittedName>
</protein>
<comment type="caution">
    <text evidence="1">The sequence shown here is derived from an EMBL/GenBank/DDBJ whole genome shotgun (WGS) entry which is preliminary data.</text>
</comment>
<dbReference type="EMBL" id="SLZR01000044">
    <property type="protein sequence ID" value="TCS34396.1"/>
    <property type="molecule type" value="Genomic_DNA"/>
</dbReference>
<sequence>MNRHRQKKYKGLSGDLHTASQNDMDLREYRALKASF</sequence>
<dbReference type="Proteomes" id="UP000295793">
    <property type="component" value="Unassembled WGS sequence"/>
</dbReference>
<reference evidence="1 2" key="1">
    <citation type="submission" date="2019-03" db="EMBL/GenBank/DDBJ databases">
        <title>Genomic Encyclopedia of Archaeal and Bacterial Type Strains, Phase II (KMG-II): from individual species to whole genera.</title>
        <authorList>
            <person name="Goeker M."/>
        </authorList>
    </citation>
    <scope>NUCLEOTIDE SEQUENCE [LARGE SCALE GENOMIC DNA]</scope>
    <source>
        <strain evidence="1 2">DSM 15388</strain>
    </source>
</reference>
<name>A0A4R3HTK6_9GAMM</name>
<evidence type="ECO:0000313" key="2">
    <source>
        <dbReference type="Proteomes" id="UP000295793"/>
    </source>
</evidence>
<proteinExistence type="predicted"/>
<organism evidence="1 2">
    <name type="scientific">Reinekea marinisedimentorum</name>
    <dbReference type="NCBI Taxonomy" id="230495"/>
    <lineage>
        <taxon>Bacteria</taxon>
        <taxon>Pseudomonadati</taxon>
        <taxon>Pseudomonadota</taxon>
        <taxon>Gammaproteobacteria</taxon>
        <taxon>Oceanospirillales</taxon>
        <taxon>Saccharospirillaceae</taxon>
        <taxon>Reinekea</taxon>
    </lineage>
</organism>
<keyword evidence="2" id="KW-1185">Reference proteome</keyword>